<dbReference type="EMBL" id="WFLM01000001">
    <property type="protein sequence ID" value="KAB8040740.1"/>
    <property type="molecule type" value="Genomic_DNA"/>
</dbReference>
<dbReference type="AlphaFoldDB" id="A0A6N6VVW9"/>
<gene>
    <name evidence="2" type="ORF">GCL60_02090</name>
</gene>
<evidence type="ECO:0000313" key="2">
    <source>
        <dbReference type="EMBL" id="KAB8040740.1"/>
    </source>
</evidence>
<dbReference type="Proteomes" id="UP000437748">
    <property type="component" value="Unassembled WGS sequence"/>
</dbReference>
<evidence type="ECO:0000256" key="1">
    <source>
        <dbReference type="SAM" id="SignalP"/>
    </source>
</evidence>
<feature type="signal peptide" evidence="1">
    <location>
        <begin position="1"/>
        <end position="21"/>
    </location>
</feature>
<feature type="chain" id="PRO_5026650718" description="Lipoprotein" evidence="1">
    <location>
        <begin position="22"/>
        <end position="91"/>
    </location>
</feature>
<evidence type="ECO:0000313" key="3">
    <source>
        <dbReference type="Proteomes" id="UP000437748"/>
    </source>
</evidence>
<keyword evidence="3" id="KW-1185">Reference proteome</keyword>
<sequence>MYWNQLIKAFFIMIASFFLWSSCSKQDSVDLMVDIPELLRRDKLASFYGPEAKKHCEHFRKVYAGFCDTVNQPYIKCYDLNDKKYKLTECD</sequence>
<evidence type="ECO:0008006" key="4">
    <source>
        <dbReference type="Google" id="ProtNLM"/>
    </source>
</evidence>
<keyword evidence="1" id="KW-0732">Signal</keyword>
<name>A0A6N6VVW9_9BACT</name>
<proteinExistence type="predicted"/>
<comment type="caution">
    <text evidence="2">The sequence shown here is derived from an EMBL/GenBank/DDBJ whole genome shotgun (WGS) entry which is preliminary data.</text>
</comment>
<reference evidence="2 3" key="1">
    <citation type="submission" date="2019-10" db="EMBL/GenBank/DDBJ databases">
        <title>New species of Slilvanegrellaceae.</title>
        <authorList>
            <person name="Pitt A."/>
            <person name="Hahn M.W."/>
        </authorList>
    </citation>
    <scope>NUCLEOTIDE SEQUENCE [LARGE SCALE GENOMIC DNA]</scope>
    <source>
        <strain evidence="2 3">SP-Ram-0.45-NSY-1</strain>
    </source>
</reference>
<organism evidence="2 3">
    <name type="scientific">Silvanigrella paludirubra</name>
    <dbReference type="NCBI Taxonomy" id="2499159"/>
    <lineage>
        <taxon>Bacteria</taxon>
        <taxon>Pseudomonadati</taxon>
        <taxon>Bdellovibrionota</taxon>
        <taxon>Oligoflexia</taxon>
        <taxon>Silvanigrellales</taxon>
        <taxon>Silvanigrellaceae</taxon>
        <taxon>Silvanigrella</taxon>
    </lineage>
</organism>
<dbReference type="OrthoDB" id="2224123at2"/>
<accession>A0A6N6VVW9</accession>
<protein>
    <recommendedName>
        <fullName evidence="4">Lipoprotein</fullName>
    </recommendedName>
</protein>
<dbReference type="RefSeq" id="WP_153418258.1">
    <property type="nucleotide sequence ID" value="NZ_WFLM01000001.1"/>
</dbReference>